<protein>
    <submittedName>
        <fullName evidence="5">MinD-like ATPase involved in chromosome partitioning or flagellar assembly</fullName>
    </submittedName>
</protein>
<gene>
    <name evidence="5" type="ORF">QE367_001308</name>
</gene>
<dbReference type="InterPro" id="IPR027417">
    <property type="entry name" value="P-loop_NTPase"/>
</dbReference>
<reference evidence="5 6" key="1">
    <citation type="submission" date="2023-08" db="EMBL/GenBank/DDBJ databases">
        <title>Functional and genomic diversity of the sorghum phyllosphere microbiome.</title>
        <authorList>
            <person name="Shade A."/>
        </authorList>
    </citation>
    <scope>NUCLEOTIDE SEQUENCE [LARGE SCALE GENOMIC DNA]</scope>
    <source>
        <strain evidence="5 6">SORGH_AS_0919</strain>
    </source>
</reference>
<name>A0ABU1I2B5_9MICO</name>
<evidence type="ECO:0000313" key="5">
    <source>
        <dbReference type="EMBL" id="MDR6167104.1"/>
    </source>
</evidence>
<keyword evidence="2" id="KW-0067">ATP-binding</keyword>
<dbReference type="Pfam" id="PF01656">
    <property type="entry name" value="CbiA"/>
    <property type="match status" value="1"/>
</dbReference>
<organism evidence="5 6">
    <name type="scientific">Microbacterium paludicola</name>
    <dbReference type="NCBI Taxonomy" id="300019"/>
    <lineage>
        <taxon>Bacteria</taxon>
        <taxon>Bacillati</taxon>
        <taxon>Actinomycetota</taxon>
        <taxon>Actinomycetes</taxon>
        <taxon>Micrococcales</taxon>
        <taxon>Microbacteriaceae</taxon>
        <taxon>Microbacterium</taxon>
    </lineage>
</organism>
<keyword evidence="6" id="KW-1185">Reference proteome</keyword>
<evidence type="ECO:0000256" key="2">
    <source>
        <dbReference type="ARBA" id="ARBA00022840"/>
    </source>
</evidence>
<feature type="compositionally biased region" description="Low complexity" evidence="3">
    <location>
        <begin position="411"/>
        <end position="420"/>
    </location>
</feature>
<evidence type="ECO:0000256" key="1">
    <source>
        <dbReference type="ARBA" id="ARBA00022741"/>
    </source>
</evidence>
<feature type="domain" description="CobQ/CobB/MinD/ParA nucleotide binding" evidence="4">
    <location>
        <begin position="137"/>
        <end position="341"/>
    </location>
</feature>
<dbReference type="PANTHER" id="PTHR43384">
    <property type="entry name" value="SEPTUM SITE-DETERMINING PROTEIN MIND HOMOLOG, CHLOROPLASTIC-RELATED"/>
    <property type="match status" value="1"/>
</dbReference>
<comment type="caution">
    <text evidence="5">The sequence shown here is derived from an EMBL/GenBank/DDBJ whole genome shotgun (WGS) entry which is preliminary data.</text>
</comment>
<keyword evidence="1" id="KW-0547">Nucleotide-binding</keyword>
<dbReference type="InterPro" id="IPR002586">
    <property type="entry name" value="CobQ/CobB/MinD/ParA_Nub-bd_dom"/>
</dbReference>
<dbReference type="RefSeq" id="WP_064955659.1">
    <property type="nucleotide sequence ID" value="NZ_JAVIZA010000001.1"/>
</dbReference>
<dbReference type="EMBL" id="JAVIZA010000001">
    <property type="protein sequence ID" value="MDR6167104.1"/>
    <property type="molecule type" value="Genomic_DNA"/>
</dbReference>
<dbReference type="Gene3D" id="3.40.50.300">
    <property type="entry name" value="P-loop containing nucleotide triphosphate hydrolases"/>
    <property type="match status" value="1"/>
</dbReference>
<sequence>MRVVVAIPEHAPFVERLRAGGLADVAVLAADDVAVAARGLSGAGAVKGTVQRPGAADAVASADVLILAASRSWLTREVVELCDRTATRIVAWARGPAERRAAEILGIAVVDAGTDALDAVTAVPAAGQARSSRGRVIVVWGASGAPGRTTLAIELARETARDGRRVALADADTHAPAIAIALGIPDEGPGLAAACRRASRGELTPGELARIAEPAGAVEVLAGINRPSRWPELGFDRVARVLETCRDWVDDVFVDVSASLERDEEIVSDLDGPRRNGATLAALEAADAVVAVAAADPVGLSRFLRVYPDLRSIVGAVPVHVVVNKLRGGPLGIDPRGQIRRSFERYAGIERCWFVPWDPRATDAALLAARPVGEGNGRGSIPAAVRRFVGEVISPPARPAEEARRRQRVTAGAAAAGPAP</sequence>
<accession>A0ABU1I2B5</accession>
<dbReference type="Proteomes" id="UP001260188">
    <property type="component" value="Unassembled WGS sequence"/>
</dbReference>
<evidence type="ECO:0000313" key="6">
    <source>
        <dbReference type="Proteomes" id="UP001260188"/>
    </source>
</evidence>
<proteinExistence type="predicted"/>
<dbReference type="InterPro" id="IPR050625">
    <property type="entry name" value="ParA/MinD_ATPase"/>
</dbReference>
<evidence type="ECO:0000256" key="3">
    <source>
        <dbReference type="SAM" id="MobiDB-lite"/>
    </source>
</evidence>
<dbReference type="SUPFAM" id="SSF52540">
    <property type="entry name" value="P-loop containing nucleoside triphosphate hydrolases"/>
    <property type="match status" value="1"/>
</dbReference>
<dbReference type="PANTHER" id="PTHR43384:SF6">
    <property type="entry name" value="SEPTUM SITE-DETERMINING PROTEIN MIND HOMOLOG, CHLOROPLASTIC"/>
    <property type="match status" value="1"/>
</dbReference>
<evidence type="ECO:0000259" key="4">
    <source>
        <dbReference type="Pfam" id="PF01656"/>
    </source>
</evidence>
<feature type="region of interest" description="Disordered" evidence="3">
    <location>
        <begin position="396"/>
        <end position="420"/>
    </location>
</feature>